<protein>
    <recommendedName>
        <fullName evidence="3">DUF4245 domain-containing protein</fullName>
    </recommendedName>
</protein>
<proteinExistence type="predicted"/>
<evidence type="ECO:0008006" key="3">
    <source>
        <dbReference type="Google" id="ProtNLM"/>
    </source>
</evidence>
<dbReference type="EMBL" id="CADCUD010000254">
    <property type="protein sequence ID" value="CAA9364872.1"/>
    <property type="molecule type" value="Genomic_DNA"/>
</dbReference>
<feature type="compositionally biased region" description="Polar residues" evidence="1">
    <location>
        <begin position="10"/>
        <end position="19"/>
    </location>
</feature>
<dbReference type="InterPro" id="IPR025339">
    <property type="entry name" value="DUF4245"/>
</dbReference>
<feature type="region of interest" description="Disordered" evidence="1">
    <location>
        <begin position="1"/>
        <end position="26"/>
    </location>
</feature>
<organism evidence="2">
    <name type="scientific">uncultured Nocardioidaceae bacterium</name>
    <dbReference type="NCBI Taxonomy" id="253824"/>
    <lineage>
        <taxon>Bacteria</taxon>
        <taxon>Bacillati</taxon>
        <taxon>Actinomycetota</taxon>
        <taxon>Actinomycetes</taxon>
        <taxon>Propionibacteriales</taxon>
        <taxon>Nocardioidaceae</taxon>
        <taxon>environmental samples</taxon>
    </lineage>
</organism>
<sequence>MRAVDHSDNGRVSTTNQPEQPRRPSLIADPLRTTAVLLAIIAVLAGARYLLSDAPTTPVQPIDYAPKAEAARAVAPFDVLAPDKLPAGWRATSVRYEAGEEPTWHLGVLTDQDKYVGIEQAVGTVDDLVESYAAGSEPVGSIEIGEGTWQLLRDGDETTLVRDDGASATLVTGDAPQADVELMVELLEP</sequence>
<accession>A0A6J4MP49</accession>
<evidence type="ECO:0000256" key="1">
    <source>
        <dbReference type="SAM" id="MobiDB-lite"/>
    </source>
</evidence>
<dbReference type="Pfam" id="PF14030">
    <property type="entry name" value="DUF4245"/>
    <property type="match status" value="1"/>
</dbReference>
<name>A0A6J4MP49_9ACTN</name>
<dbReference type="AlphaFoldDB" id="A0A6J4MP49"/>
<reference evidence="2" key="1">
    <citation type="submission" date="2020-02" db="EMBL/GenBank/DDBJ databases">
        <authorList>
            <person name="Meier V. D."/>
        </authorList>
    </citation>
    <scope>NUCLEOTIDE SEQUENCE</scope>
    <source>
        <strain evidence="2">AVDCRST_MAG46</strain>
    </source>
</reference>
<evidence type="ECO:0000313" key="2">
    <source>
        <dbReference type="EMBL" id="CAA9364872.1"/>
    </source>
</evidence>
<gene>
    <name evidence="2" type="ORF">AVDCRST_MAG46-3623</name>
</gene>